<feature type="transmembrane region" description="Helical" evidence="3">
    <location>
        <begin position="140"/>
        <end position="161"/>
    </location>
</feature>
<accession>A0A7S1ASJ8</accession>
<keyword evidence="1" id="KW-0175">Coiled coil</keyword>
<dbReference type="AlphaFoldDB" id="A0A7S1ASJ8"/>
<feature type="compositionally biased region" description="Polar residues" evidence="2">
    <location>
        <begin position="207"/>
        <end position="228"/>
    </location>
</feature>
<reference evidence="5" key="1">
    <citation type="submission" date="2021-01" db="EMBL/GenBank/DDBJ databases">
        <authorList>
            <person name="Corre E."/>
            <person name="Pelletier E."/>
            <person name="Niang G."/>
            <person name="Scheremetjew M."/>
            <person name="Finn R."/>
            <person name="Kale V."/>
            <person name="Holt S."/>
            <person name="Cochrane G."/>
            <person name="Meng A."/>
            <person name="Brown T."/>
            <person name="Cohen L."/>
        </authorList>
    </citation>
    <scope>NUCLEOTIDE SEQUENCE</scope>
</reference>
<feature type="chain" id="PRO_5030990645" description="Transmembrane protein 107" evidence="4">
    <location>
        <begin position="20"/>
        <end position="384"/>
    </location>
</feature>
<evidence type="ECO:0000313" key="5">
    <source>
        <dbReference type="EMBL" id="CAD8863974.1"/>
    </source>
</evidence>
<keyword evidence="3" id="KW-0812">Transmembrane</keyword>
<organism evidence="5">
    <name type="scientific">Noctiluca scintillans</name>
    <name type="common">Sea sparkle</name>
    <name type="synonym">Red tide dinoflagellate</name>
    <dbReference type="NCBI Taxonomy" id="2966"/>
    <lineage>
        <taxon>Eukaryota</taxon>
        <taxon>Sar</taxon>
        <taxon>Alveolata</taxon>
        <taxon>Dinophyceae</taxon>
        <taxon>Noctilucales</taxon>
        <taxon>Noctilucaceae</taxon>
        <taxon>Noctiluca</taxon>
    </lineage>
</organism>
<protein>
    <recommendedName>
        <fullName evidence="6">Transmembrane protein 107</fullName>
    </recommendedName>
</protein>
<evidence type="ECO:0008006" key="6">
    <source>
        <dbReference type="Google" id="ProtNLM"/>
    </source>
</evidence>
<keyword evidence="4" id="KW-0732">Signal</keyword>
<keyword evidence="3" id="KW-1133">Transmembrane helix</keyword>
<evidence type="ECO:0000256" key="2">
    <source>
        <dbReference type="SAM" id="MobiDB-lite"/>
    </source>
</evidence>
<evidence type="ECO:0000256" key="1">
    <source>
        <dbReference type="SAM" id="Coils"/>
    </source>
</evidence>
<evidence type="ECO:0000256" key="3">
    <source>
        <dbReference type="SAM" id="Phobius"/>
    </source>
</evidence>
<name>A0A7S1ASJ8_NOCSC</name>
<keyword evidence="3" id="KW-0472">Membrane</keyword>
<feature type="signal peptide" evidence="4">
    <location>
        <begin position="1"/>
        <end position="19"/>
    </location>
</feature>
<feature type="transmembrane region" description="Helical" evidence="3">
    <location>
        <begin position="67"/>
        <end position="87"/>
    </location>
</feature>
<feature type="region of interest" description="Disordered" evidence="2">
    <location>
        <begin position="265"/>
        <end position="292"/>
    </location>
</feature>
<feature type="transmembrane region" description="Helical" evidence="3">
    <location>
        <begin position="102"/>
        <end position="119"/>
    </location>
</feature>
<feature type="transmembrane region" description="Helical" evidence="3">
    <location>
        <begin position="31"/>
        <end position="55"/>
    </location>
</feature>
<evidence type="ECO:0000256" key="4">
    <source>
        <dbReference type="SAM" id="SignalP"/>
    </source>
</evidence>
<feature type="region of interest" description="Disordered" evidence="2">
    <location>
        <begin position="204"/>
        <end position="237"/>
    </location>
</feature>
<gene>
    <name evidence="5" type="ORF">NSCI0253_LOCUS38329</name>
</gene>
<feature type="coiled-coil region" evidence="1">
    <location>
        <begin position="298"/>
        <end position="325"/>
    </location>
</feature>
<dbReference type="EMBL" id="HBFQ01053910">
    <property type="protein sequence ID" value="CAD8863974.1"/>
    <property type="molecule type" value="Transcribed_RNA"/>
</dbReference>
<sequence length="384" mass="43134">MIWGVAVFFVLLIIAAVMAMPENPGHLMKRTINTVVICACASFAWCAFFGSRWCVASVPLFQTQMMLINAILALSLSVVCFFVVRLLDLLVDMDCTGDDIDHALIMVIGAVGILIGFSWEQCFDEAILSVASVAPDDTELLIRVCLTVFCIMVIVPAWKWWILPMVQQEGWRYGFVVMHEEKKWDEIIEHLYMKRVTQSRQAKKRQSSALQASARPSTVSKLTEISQRAKQKGHYTSESDRMLAHLMDHLLQENKEGRFSLTDLEQVSSSPRPGTQAAESPVEGAPGPSPSEEQLMEVAKWKSKVSALESALQEERRVRKQIEQDQSVLEKMFGVHLDTVLTSMYRMQQHIPESPSEAWMSLLSGPREDAHNVVNVDIESFAGS</sequence>
<proteinExistence type="predicted"/>